<gene>
    <name evidence="2" type="ORF">LEL_00430</name>
</gene>
<feature type="compositionally biased region" description="Low complexity" evidence="1">
    <location>
        <begin position="221"/>
        <end position="231"/>
    </location>
</feature>
<feature type="compositionally biased region" description="Acidic residues" evidence="1">
    <location>
        <begin position="232"/>
        <end position="242"/>
    </location>
</feature>
<dbReference type="Pfam" id="PF01026">
    <property type="entry name" value="TatD_DNase"/>
    <property type="match status" value="1"/>
</dbReference>
<dbReference type="Gene3D" id="3.20.20.140">
    <property type="entry name" value="Metal-dependent hydrolases"/>
    <property type="match status" value="2"/>
</dbReference>
<keyword evidence="3" id="KW-1185">Reference proteome</keyword>
<protein>
    <submittedName>
        <fullName evidence="2">Deoxyribonuclease, TatD</fullName>
    </submittedName>
</protein>
<accession>A0A168JUB2</accession>
<dbReference type="OrthoDB" id="413993at2759"/>
<evidence type="ECO:0000313" key="3">
    <source>
        <dbReference type="Proteomes" id="UP000076881"/>
    </source>
</evidence>
<evidence type="ECO:0000256" key="1">
    <source>
        <dbReference type="SAM" id="MobiDB-lite"/>
    </source>
</evidence>
<feature type="region of interest" description="Disordered" evidence="1">
    <location>
        <begin position="148"/>
        <end position="177"/>
    </location>
</feature>
<feature type="region of interest" description="Disordered" evidence="1">
    <location>
        <begin position="212"/>
        <end position="245"/>
    </location>
</feature>
<dbReference type="InterPro" id="IPR001130">
    <property type="entry name" value="TatD-like"/>
</dbReference>
<dbReference type="AlphaFoldDB" id="A0A168JUB2"/>
<evidence type="ECO:0000313" key="2">
    <source>
        <dbReference type="EMBL" id="OAA80885.1"/>
    </source>
</evidence>
<dbReference type="EMBL" id="AZHF01000001">
    <property type="protein sequence ID" value="OAA80885.1"/>
    <property type="molecule type" value="Genomic_DNA"/>
</dbReference>
<dbReference type="SUPFAM" id="SSF51556">
    <property type="entry name" value="Metallo-dependent hydrolases"/>
    <property type="match status" value="1"/>
</dbReference>
<dbReference type="GO" id="GO:0016788">
    <property type="term" value="F:hydrolase activity, acting on ester bonds"/>
    <property type="evidence" value="ECO:0007669"/>
    <property type="project" value="InterPro"/>
</dbReference>
<name>A0A168JUB2_CORDF</name>
<dbReference type="Proteomes" id="UP000076881">
    <property type="component" value="Unassembled WGS sequence"/>
</dbReference>
<comment type="caution">
    <text evidence="2">The sequence shown here is derived from an EMBL/GenBank/DDBJ whole genome shotgun (WGS) entry which is preliminary data.</text>
</comment>
<dbReference type="InterPro" id="IPR053044">
    <property type="entry name" value="Metallo-hydrolase/TatD-type"/>
</dbReference>
<reference evidence="2 3" key="1">
    <citation type="journal article" date="2016" name="Genome Biol. Evol.">
        <title>Divergent and convergent evolution of fungal pathogenicity.</title>
        <authorList>
            <person name="Shang Y."/>
            <person name="Xiao G."/>
            <person name="Zheng P."/>
            <person name="Cen K."/>
            <person name="Zhan S."/>
            <person name="Wang C."/>
        </authorList>
    </citation>
    <scope>NUCLEOTIDE SEQUENCE [LARGE SCALE GENOMIC DNA]</scope>
    <source>
        <strain evidence="2 3">RCEF 1005</strain>
    </source>
</reference>
<sequence length="376" mass="40650">MASIDDLASMRTSVLTIMATRSQDQDLVAEVAASHGLGGLADLPDASGTSKVVPAFGWHPWFSHQLYDDSAAEPTYKTNSDTSPAEAKKAHYRAVLQPLPDDAFIDGLPDPAPLSAFIAATRARLEARPLALVGETGLDKAFRLPAPWAASDPDARDESLTPGGREGRRLSPQRVRMPHQQAVLAAQLALAGLLHDTVSRCWAGHELPSRREQRLVAPGAEDFSSSSSSSSDEGESEEEEEGSLSQRIKALELKKRQAGGGGGGGKPYPPRICLHSFSGSVSTLDQWMRRNIPAKVYVSFSTAVNMSTEASRSKIDDVIEAVPADRVLIESDLHTAGADMDGMLEDMYRHVCKVKGWELEDGVARIRKNYQTFIFG</sequence>
<dbReference type="InterPro" id="IPR032466">
    <property type="entry name" value="Metal_Hydrolase"/>
</dbReference>
<feature type="compositionally biased region" description="Basic and acidic residues" evidence="1">
    <location>
        <begin position="153"/>
        <end position="169"/>
    </location>
</feature>
<organism evidence="2 3">
    <name type="scientific">Akanthomyces lecanii RCEF 1005</name>
    <dbReference type="NCBI Taxonomy" id="1081108"/>
    <lineage>
        <taxon>Eukaryota</taxon>
        <taxon>Fungi</taxon>
        <taxon>Dikarya</taxon>
        <taxon>Ascomycota</taxon>
        <taxon>Pezizomycotina</taxon>
        <taxon>Sordariomycetes</taxon>
        <taxon>Hypocreomycetidae</taxon>
        <taxon>Hypocreales</taxon>
        <taxon>Cordycipitaceae</taxon>
        <taxon>Akanthomyces</taxon>
        <taxon>Cordyceps confragosa</taxon>
    </lineage>
</organism>
<dbReference type="PANTHER" id="PTHR47345">
    <property type="entry name" value="CUT9-INTERACTING PROTEIN SCN1"/>
    <property type="match status" value="1"/>
</dbReference>
<dbReference type="PANTHER" id="PTHR47345:SF1">
    <property type="entry name" value="CUT9-INTERACTING PROTEIN SCN1"/>
    <property type="match status" value="1"/>
</dbReference>
<proteinExistence type="predicted"/>